<accession>A0A8J5N2M7</accession>
<feature type="signal peptide" evidence="2">
    <location>
        <begin position="1"/>
        <end position="20"/>
    </location>
</feature>
<proteinExistence type="predicted"/>
<feature type="chain" id="PRO_5035155189" evidence="2">
    <location>
        <begin position="21"/>
        <end position="308"/>
    </location>
</feature>
<feature type="compositionally biased region" description="Low complexity" evidence="1">
    <location>
        <begin position="217"/>
        <end position="229"/>
    </location>
</feature>
<protein>
    <submittedName>
        <fullName evidence="3">Collagen alpha-1(VI) chain-like</fullName>
    </submittedName>
</protein>
<evidence type="ECO:0000313" key="4">
    <source>
        <dbReference type="Proteomes" id="UP000747542"/>
    </source>
</evidence>
<comment type="caution">
    <text evidence="3">The sequence shown here is derived from an EMBL/GenBank/DDBJ whole genome shotgun (WGS) entry which is preliminary data.</text>
</comment>
<dbReference type="Proteomes" id="UP000747542">
    <property type="component" value="Unassembled WGS sequence"/>
</dbReference>
<feature type="region of interest" description="Disordered" evidence="1">
    <location>
        <begin position="205"/>
        <end position="308"/>
    </location>
</feature>
<name>A0A8J5N2M7_HOMAM</name>
<keyword evidence="2" id="KW-0732">Signal</keyword>
<keyword evidence="4" id="KW-1185">Reference proteome</keyword>
<dbReference type="InterPro" id="IPR050938">
    <property type="entry name" value="Collagen_Structural_Proteins"/>
</dbReference>
<evidence type="ECO:0000256" key="2">
    <source>
        <dbReference type="SAM" id="SignalP"/>
    </source>
</evidence>
<sequence>MLWVVVASVLLVVVPQRISSATSGTNNPDLSQLHKTPPPLEIRILDDALNSLKIPEARRLRHDYQRSSKDTQLDAEEVDEEDDDLVLGNFKTSPRFKRQYHPRQHSQFVNTRTQVHKQAIACPSVVPPSANISHWDHLKYVANAHVPGCVKSQCSHSCHRREPCAFDHETIMARLSLLEERLRGVTKIETRMKVHAALLLRVQTNPNFPGRRGDRGPQGPQGRKGMRGPLGSPGTPGSCTVSGSDSAPAGVEGPPGNKGYPGFIGDKLCGCNGDRGESGDPGKSQTGPPGPKGYKGAKGAKGPTPLPL</sequence>
<feature type="compositionally biased region" description="Polar residues" evidence="1">
    <location>
        <begin position="235"/>
        <end position="245"/>
    </location>
</feature>
<organism evidence="3 4">
    <name type="scientific">Homarus americanus</name>
    <name type="common">American lobster</name>
    <dbReference type="NCBI Taxonomy" id="6706"/>
    <lineage>
        <taxon>Eukaryota</taxon>
        <taxon>Metazoa</taxon>
        <taxon>Ecdysozoa</taxon>
        <taxon>Arthropoda</taxon>
        <taxon>Crustacea</taxon>
        <taxon>Multicrustacea</taxon>
        <taxon>Malacostraca</taxon>
        <taxon>Eumalacostraca</taxon>
        <taxon>Eucarida</taxon>
        <taxon>Decapoda</taxon>
        <taxon>Pleocyemata</taxon>
        <taxon>Astacidea</taxon>
        <taxon>Nephropoidea</taxon>
        <taxon>Nephropidae</taxon>
        <taxon>Homarus</taxon>
    </lineage>
</organism>
<reference evidence="3" key="1">
    <citation type="journal article" date="2021" name="Sci. Adv.">
        <title>The American lobster genome reveals insights on longevity, neural, and immune adaptations.</title>
        <authorList>
            <person name="Polinski J.M."/>
            <person name="Zimin A.V."/>
            <person name="Clark K.F."/>
            <person name="Kohn A.B."/>
            <person name="Sadowski N."/>
            <person name="Timp W."/>
            <person name="Ptitsyn A."/>
            <person name="Khanna P."/>
            <person name="Romanova D.Y."/>
            <person name="Williams P."/>
            <person name="Greenwood S.J."/>
            <person name="Moroz L.L."/>
            <person name="Walt D.R."/>
            <person name="Bodnar A.G."/>
        </authorList>
    </citation>
    <scope>NUCLEOTIDE SEQUENCE</scope>
    <source>
        <strain evidence="3">GMGI-L3</strain>
    </source>
</reference>
<gene>
    <name evidence="3" type="primary">Col6a1-L</name>
    <name evidence="3" type="ORF">Hamer_G001086</name>
</gene>
<dbReference type="AlphaFoldDB" id="A0A8J5N2M7"/>
<dbReference type="PANTHER" id="PTHR37456">
    <property type="entry name" value="SI:CH211-266K2.1"/>
    <property type="match status" value="1"/>
</dbReference>
<keyword evidence="3" id="KW-0176">Collagen</keyword>
<evidence type="ECO:0000313" key="3">
    <source>
        <dbReference type="EMBL" id="KAG7172091.1"/>
    </source>
</evidence>
<dbReference type="EMBL" id="JAHLQT010011632">
    <property type="protein sequence ID" value="KAG7172091.1"/>
    <property type="molecule type" value="Genomic_DNA"/>
</dbReference>
<evidence type="ECO:0000256" key="1">
    <source>
        <dbReference type="SAM" id="MobiDB-lite"/>
    </source>
</evidence>
<dbReference type="GO" id="GO:0005581">
    <property type="term" value="C:collagen trimer"/>
    <property type="evidence" value="ECO:0007669"/>
    <property type="project" value="UniProtKB-KW"/>
</dbReference>
<dbReference type="OrthoDB" id="6377893at2759"/>
<dbReference type="PANTHER" id="PTHR37456:SF4">
    <property type="entry name" value="COLLAGEN ALPHA-1(XXIII) CHAIN"/>
    <property type="match status" value="1"/>
</dbReference>